<feature type="region of interest" description="Disordered" evidence="8">
    <location>
        <begin position="366"/>
        <end position="397"/>
    </location>
</feature>
<keyword evidence="5 7" id="KW-0378">Hydrolase</keyword>
<keyword evidence="7" id="KW-1133">Transmembrane helix</keyword>
<dbReference type="STRING" id="1834516.BL253_10175"/>
<evidence type="ECO:0000256" key="5">
    <source>
        <dbReference type="ARBA" id="ARBA00022801"/>
    </source>
</evidence>
<evidence type="ECO:0000256" key="7">
    <source>
        <dbReference type="RuleBase" id="RU362042"/>
    </source>
</evidence>
<feature type="active site" evidence="6">
    <location>
        <position position="222"/>
    </location>
</feature>
<reference evidence="11" key="1">
    <citation type="submission" date="2016-10" db="EMBL/GenBank/DDBJ databases">
        <title>Frankia sp. NRRL B-16386 Genome sequencing.</title>
        <authorList>
            <person name="Ghodhbane-Gtari F."/>
            <person name="Swanson E."/>
            <person name="Gueddou A."/>
            <person name="Hezbri K."/>
            <person name="Ktari K."/>
            <person name="Nouioui I."/>
            <person name="Morris K."/>
            <person name="Simpson S."/>
            <person name="Abebe-Akele F."/>
            <person name="Thomas K."/>
            <person name="Gtari M."/>
            <person name="Tisa L.S."/>
        </authorList>
    </citation>
    <scope>NUCLEOTIDE SEQUENCE [LARGE SCALE GENOMIC DNA]</scope>
    <source>
        <strain evidence="11">NRRL B-16386</strain>
    </source>
</reference>
<gene>
    <name evidence="10" type="ORF">BL253_10175</name>
</gene>
<feature type="transmembrane region" description="Helical" evidence="7">
    <location>
        <begin position="121"/>
        <end position="142"/>
    </location>
</feature>
<accession>A0A1V2IEC2</accession>
<comment type="subcellular location">
    <subcellularLocation>
        <location evidence="2">Cell membrane</location>
        <topology evidence="2">Single-pass type II membrane protein</topology>
    </subcellularLocation>
    <subcellularLocation>
        <location evidence="7">Membrane</location>
        <topology evidence="7">Single-pass type II membrane protein</topology>
    </subcellularLocation>
</comment>
<evidence type="ECO:0000256" key="3">
    <source>
        <dbReference type="ARBA" id="ARBA00009370"/>
    </source>
</evidence>
<feature type="region of interest" description="Disordered" evidence="8">
    <location>
        <begin position="1"/>
        <end position="111"/>
    </location>
</feature>
<organism evidence="10 11">
    <name type="scientific">Pseudofrankia asymbiotica</name>
    <dbReference type="NCBI Taxonomy" id="1834516"/>
    <lineage>
        <taxon>Bacteria</taxon>
        <taxon>Bacillati</taxon>
        <taxon>Actinomycetota</taxon>
        <taxon>Actinomycetes</taxon>
        <taxon>Frankiales</taxon>
        <taxon>Frankiaceae</taxon>
        <taxon>Pseudofrankia</taxon>
    </lineage>
</organism>
<comment type="similarity">
    <text evidence="3 7">Belongs to the peptidase S26 family.</text>
</comment>
<dbReference type="EMBL" id="MOMC01000017">
    <property type="protein sequence ID" value="ONH31229.1"/>
    <property type="molecule type" value="Genomic_DNA"/>
</dbReference>
<evidence type="ECO:0000256" key="1">
    <source>
        <dbReference type="ARBA" id="ARBA00000677"/>
    </source>
</evidence>
<dbReference type="CDD" id="cd06530">
    <property type="entry name" value="S26_SPase_I"/>
    <property type="match status" value="1"/>
</dbReference>
<feature type="compositionally biased region" description="Basic residues" evidence="8">
    <location>
        <begin position="91"/>
        <end position="103"/>
    </location>
</feature>
<dbReference type="Pfam" id="PF10502">
    <property type="entry name" value="Peptidase_S26"/>
    <property type="match status" value="1"/>
</dbReference>
<feature type="compositionally biased region" description="Low complexity" evidence="8">
    <location>
        <begin position="15"/>
        <end position="47"/>
    </location>
</feature>
<evidence type="ECO:0000259" key="9">
    <source>
        <dbReference type="Pfam" id="PF10502"/>
    </source>
</evidence>
<proteinExistence type="inferred from homology"/>
<dbReference type="PRINTS" id="PR00727">
    <property type="entry name" value="LEADERPTASE"/>
</dbReference>
<dbReference type="Gene3D" id="2.10.109.10">
    <property type="entry name" value="Umud Fragment, subunit A"/>
    <property type="match status" value="1"/>
</dbReference>
<feature type="domain" description="Peptidase S26" evidence="9">
    <location>
        <begin position="118"/>
        <end position="304"/>
    </location>
</feature>
<dbReference type="InterPro" id="IPR019533">
    <property type="entry name" value="Peptidase_S26"/>
</dbReference>
<evidence type="ECO:0000313" key="10">
    <source>
        <dbReference type="EMBL" id="ONH31229.1"/>
    </source>
</evidence>
<dbReference type="AlphaFoldDB" id="A0A1V2IEC2"/>
<feature type="compositionally biased region" description="Basic residues" evidence="8">
    <location>
        <begin position="376"/>
        <end position="397"/>
    </location>
</feature>
<evidence type="ECO:0000256" key="6">
    <source>
        <dbReference type="PIRSR" id="PIRSR600223-1"/>
    </source>
</evidence>
<dbReference type="SUPFAM" id="SSF51306">
    <property type="entry name" value="LexA/Signal peptidase"/>
    <property type="match status" value="1"/>
</dbReference>
<dbReference type="RefSeq" id="WP_076815834.1">
    <property type="nucleotide sequence ID" value="NZ_MOMC01000017.1"/>
</dbReference>
<dbReference type="GO" id="GO:0006465">
    <property type="term" value="P:signal peptide processing"/>
    <property type="evidence" value="ECO:0007669"/>
    <property type="project" value="InterPro"/>
</dbReference>
<feature type="active site" evidence="6">
    <location>
        <position position="147"/>
    </location>
</feature>
<dbReference type="EC" id="3.4.21.89" evidence="4 7"/>
<comment type="caution">
    <text evidence="10">The sequence shown here is derived from an EMBL/GenBank/DDBJ whole genome shotgun (WGS) entry which is preliminary data.</text>
</comment>
<comment type="catalytic activity">
    <reaction evidence="1 7">
        <text>Cleavage of hydrophobic, N-terminal signal or leader sequences from secreted and periplasmic proteins.</text>
        <dbReference type="EC" id="3.4.21.89"/>
    </reaction>
</comment>
<evidence type="ECO:0000313" key="11">
    <source>
        <dbReference type="Proteomes" id="UP000188929"/>
    </source>
</evidence>
<sequence>MSSSEQGTPDPADIGGALPAGAGLGSGWSPASGSRPARGPSPAAGHPAADHGAWDDDGLEPAATDAEADADVESGRDADEPDESARPTTRLGRRVRAGGRARRGRGEREDGRGSFLRELPVLVLIAFVLALLIKALLVQAFWIPSESMERTLLINDRVLVNKVVYHFRDVHRGDIVVFNGDGTGFQSHESVIAPPSNGFSRFVRGTQNLLGLGAPSDKDFIKRVIGVGGDTVSCCDSDGRIMVNGKALDEPYVFENDFQPFAPVKVPDGRLWVMGDHRGASSDSRANGTIPTSAVVGRAFVRVWPLNRFGFLTVPGTFHGIPAASSARPVTGASAPDIRGDASLPVGTPASVPLIGVLALAVHAGGGRRGLPPGRGRGRGRASCRDGRRRARWRRSR</sequence>
<protein>
    <recommendedName>
        <fullName evidence="4 7">Signal peptidase I</fullName>
        <ecNumber evidence="4 7">3.4.21.89</ecNumber>
    </recommendedName>
</protein>
<dbReference type="GO" id="GO:0005886">
    <property type="term" value="C:plasma membrane"/>
    <property type="evidence" value="ECO:0007669"/>
    <property type="project" value="UniProtKB-SubCell"/>
</dbReference>
<dbReference type="PANTHER" id="PTHR43390:SF1">
    <property type="entry name" value="CHLOROPLAST PROCESSING PEPTIDASE"/>
    <property type="match status" value="1"/>
</dbReference>
<dbReference type="PROSITE" id="PS00761">
    <property type="entry name" value="SPASE_I_3"/>
    <property type="match status" value="1"/>
</dbReference>
<keyword evidence="7" id="KW-0812">Transmembrane</keyword>
<dbReference type="GO" id="GO:0004252">
    <property type="term" value="F:serine-type endopeptidase activity"/>
    <property type="evidence" value="ECO:0007669"/>
    <property type="project" value="InterPro"/>
</dbReference>
<name>A0A1V2IEC2_9ACTN</name>
<evidence type="ECO:0000256" key="2">
    <source>
        <dbReference type="ARBA" id="ARBA00004401"/>
    </source>
</evidence>
<dbReference type="InterPro" id="IPR036286">
    <property type="entry name" value="LexA/Signal_pep-like_sf"/>
</dbReference>
<dbReference type="InterPro" id="IPR000223">
    <property type="entry name" value="Pept_S26A_signal_pept_1"/>
</dbReference>
<evidence type="ECO:0000256" key="8">
    <source>
        <dbReference type="SAM" id="MobiDB-lite"/>
    </source>
</evidence>
<dbReference type="OrthoDB" id="9815782at2"/>
<dbReference type="PANTHER" id="PTHR43390">
    <property type="entry name" value="SIGNAL PEPTIDASE I"/>
    <property type="match status" value="1"/>
</dbReference>
<dbReference type="NCBIfam" id="TIGR02227">
    <property type="entry name" value="sigpep_I_bact"/>
    <property type="match status" value="1"/>
</dbReference>
<keyword evidence="7" id="KW-0645">Protease</keyword>
<dbReference type="Proteomes" id="UP000188929">
    <property type="component" value="Unassembled WGS sequence"/>
</dbReference>
<feature type="compositionally biased region" description="Gly residues" evidence="8">
    <location>
        <begin position="366"/>
        <end position="375"/>
    </location>
</feature>
<dbReference type="GO" id="GO:0009003">
    <property type="term" value="F:signal peptidase activity"/>
    <property type="evidence" value="ECO:0007669"/>
    <property type="project" value="UniProtKB-EC"/>
</dbReference>
<dbReference type="InterPro" id="IPR019758">
    <property type="entry name" value="Pept_S26A_signal_pept_1_CS"/>
</dbReference>
<keyword evidence="11" id="KW-1185">Reference proteome</keyword>
<evidence type="ECO:0000256" key="4">
    <source>
        <dbReference type="ARBA" id="ARBA00013208"/>
    </source>
</evidence>
<keyword evidence="7" id="KW-0472">Membrane</keyword>